<evidence type="ECO:0000313" key="1">
    <source>
        <dbReference type="EMBL" id="KAG5616391.1"/>
    </source>
</evidence>
<sequence>MWKKNMLFGEKLYITSMARTPNGVPMSSNPDITLESWENGWDISSWEIDRVAQLLHVINEFNGFAARPDTISWVHSRMEDSQLTSSIRRKWELNKASIG</sequence>
<organism evidence="1 2">
    <name type="scientific">Solanum commersonii</name>
    <name type="common">Commerson's wild potato</name>
    <name type="synonym">Commerson's nightshade</name>
    <dbReference type="NCBI Taxonomy" id="4109"/>
    <lineage>
        <taxon>Eukaryota</taxon>
        <taxon>Viridiplantae</taxon>
        <taxon>Streptophyta</taxon>
        <taxon>Embryophyta</taxon>
        <taxon>Tracheophyta</taxon>
        <taxon>Spermatophyta</taxon>
        <taxon>Magnoliopsida</taxon>
        <taxon>eudicotyledons</taxon>
        <taxon>Gunneridae</taxon>
        <taxon>Pentapetalae</taxon>
        <taxon>asterids</taxon>
        <taxon>lamiids</taxon>
        <taxon>Solanales</taxon>
        <taxon>Solanaceae</taxon>
        <taxon>Solanoideae</taxon>
        <taxon>Solaneae</taxon>
        <taxon>Solanum</taxon>
    </lineage>
</organism>
<reference evidence="1 2" key="1">
    <citation type="submission" date="2020-09" db="EMBL/GenBank/DDBJ databases">
        <title>De no assembly of potato wild relative species, Solanum commersonii.</title>
        <authorList>
            <person name="Cho K."/>
        </authorList>
    </citation>
    <scope>NUCLEOTIDE SEQUENCE [LARGE SCALE GENOMIC DNA]</scope>
    <source>
        <strain evidence="1">LZ3.2</strain>
        <tissue evidence="1">Leaf</tissue>
    </source>
</reference>
<protein>
    <submittedName>
        <fullName evidence="1">Uncharacterized protein</fullName>
    </submittedName>
</protein>
<dbReference type="AlphaFoldDB" id="A0A9J5ZWX9"/>
<gene>
    <name evidence="1" type="ORF">H5410_016215</name>
</gene>
<name>A0A9J5ZWX9_SOLCO</name>
<dbReference type="OrthoDB" id="1210636at2759"/>
<comment type="caution">
    <text evidence="1">The sequence shown here is derived from an EMBL/GenBank/DDBJ whole genome shotgun (WGS) entry which is preliminary data.</text>
</comment>
<keyword evidence="2" id="KW-1185">Reference proteome</keyword>
<proteinExistence type="predicted"/>
<evidence type="ECO:0000313" key="2">
    <source>
        <dbReference type="Proteomes" id="UP000824120"/>
    </source>
</evidence>
<dbReference type="EMBL" id="JACXVP010000003">
    <property type="protein sequence ID" value="KAG5616391.1"/>
    <property type="molecule type" value="Genomic_DNA"/>
</dbReference>
<dbReference type="Proteomes" id="UP000824120">
    <property type="component" value="Chromosome 3"/>
</dbReference>
<accession>A0A9J5ZWX9</accession>